<organism evidence="2">
    <name type="scientific">Ajellomyces capsulatus (strain H88)</name>
    <name type="common">Darling's disease fungus</name>
    <name type="synonym">Histoplasma capsulatum</name>
    <dbReference type="NCBI Taxonomy" id="544711"/>
    <lineage>
        <taxon>Eukaryota</taxon>
        <taxon>Fungi</taxon>
        <taxon>Dikarya</taxon>
        <taxon>Ascomycota</taxon>
        <taxon>Pezizomycotina</taxon>
        <taxon>Eurotiomycetes</taxon>
        <taxon>Eurotiomycetidae</taxon>
        <taxon>Onygenales</taxon>
        <taxon>Ajellomycetaceae</taxon>
        <taxon>Histoplasma</taxon>
    </lineage>
</organism>
<evidence type="ECO:0000313" key="2">
    <source>
        <dbReference type="Proteomes" id="UP000008142"/>
    </source>
</evidence>
<name>F0UME5_AJEC8</name>
<dbReference type="Proteomes" id="UP000008142">
    <property type="component" value="Unassembled WGS sequence"/>
</dbReference>
<reference evidence="2" key="1">
    <citation type="submission" date="2008-07" db="EMBL/GenBank/DDBJ databases">
        <title>Annotation of Ajellomyces capsulatus strain H88.</title>
        <authorList>
            <person name="Champion M."/>
            <person name="Cuomo C."/>
            <person name="Ma L.-J."/>
            <person name="Henn M.R."/>
            <person name="Sil A."/>
            <person name="Goldman B."/>
            <person name="Young S.K."/>
            <person name="Kodira C.D."/>
            <person name="Zeng Q."/>
            <person name="Koehrsen M."/>
            <person name="Alvarado L."/>
            <person name="Berlin A."/>
            <person name="Borenstein D."/>
            <person name="Chen Z."/>
            <person name="Engels R."/>
            <person name="Freedman E."/>
            <person name="Gellesch M."/>
            <person name="Goldberg J."/>
            <person name="Griggs A."/>
            <person name="Gujja S."/>
            <person name="Heiman D."/>
            <person name="Hepburn T."/>
            <person name="Howarth C."/>
            <person name="Jen D."/>
            <person name="Larson L."/>
            <person name="Lewis B."/>
            <person name="Mehta T."/>
            <person name="Park D."/>
            <person name="Pearson M."/>
            <person name="Roberts A."/>
            <person name="Saif S."/>
            <person name="Shea T."/>
            <person name="Shenoy N."/>
            <person name="Sisk P."/>
            <person name="Stolte C."/>
            <person name="Sykes S."/>
            <person name="Walk T."/>
            <person name="White J."/>
            <person name="Yandava C."/>
            <person name="Klein B."/>
            <person name="McEwen J.G."/>
            <person name="Puccia R."/>
            <person name="Goldman G.H."/>
            <person name="Felipe M.S."/>
            <person name="Nino-Vega G."/>
            <person name="San-Blas G."/>
            <person name="Taylor J."/>
            <person name="Mendoza L."/>
            <person name="Galagan J."/>
            <person name="Nusbaum C."/>
            <person name="Birren B."/>
        </authorList>
    </citation>
    <scope>NUCLEOTIDE SEQUENCE [LARGE SCALE GENOMIC DNA]</scope>
    <source>
        <strain evidence="2">H88</strain>
    </source>
</reference>
<proteinExistence type="predicted"/>
<dbReference type="HOGENOM" id="CLU_1077560_0_0_1"/>
<dbReference type="AlphaFoldDB" id="F0UME5"/>
<gene>
    <name evidence="1" type="ORF">HCEG_06504</name>
</gene>
<evidence type="ECO:0000313" key="1">
    <source>
        <dbReference type="EMBL" id="EGC47289.1"/>
    </source>
</evidence>
<accession>F0UME5</accession>
<protein>
    <submittedName>
        <fullName evidence="1">Predicted protein</fullName>
    </submittedName>
</protein>
<dbReference type="EMBL" id="DS990640">
    <property type="protein sequence ID" value="EGC47289.1"/>
    <property type="molecule type" value="Genomic_DNA"/>
</dbReference>
<sequence>MPCVNSRMFQSTRKRFDEWSFFWRATYRSNHFYFAFPIIADDSIGTDYSGRPEKPIGNIDHSQVKVIYRMKITAAEYKICLNANLPCSEIFHFGAAARQLSTELYGVTIDLDDEHPFSRSLRGTTLGPILSLLFGSPARQKRIIRNMKSPDGEISRTWSTKTKCQQIPLALAPAFLQMKESRAHWPTRPIESVTCNPISAQGFLLRTSVPHISITCQERAMSSQAFPHSACTRCCAASDGVDLDERPMINRHDRQPCG</sequence>